<dbReference type="CDD" id="cd03316">
    <property type="entry name" value="MR_like"/>
    <property type="match status" value="1"/>
</dbReference>
<keyword evidence="6" id="KW-1185">Reference proteome</keyword>
<dbReference type="SFLD" id="SFLDS00001">
    <property type="entry name" value="Enolase"/>
    <property type="match status" value="1"/>
</dbReference>
<keyword evidence="3" id="KW-0460">Magnesium</keyword>
<dbReference type="GO" id="GO:0018838">
    <property type="term" value="F:mandelate racemase activity"/>
    <property type="evidence" value="ECO:0007669"/>
    <property type="project" value="UniProtKB-EC"/>
</dbReference>
<dbReference type="Pfam" id="PF13378">
    <property type="entry name" value="MR_MLE_C"/>
    <property type="match status" value="1"/>
</dbReference>
<dbReference type="AlphaFoldDB" id="A0A238J692"/>
<evidence type="ECO:0000313" key="5">
    <source>
        <dbReference type="EMBL" id="SMX25665.1"/>
    </source>
</evidence>
<gene>
    <name evidence="5" type="primary">mdlA_2</name>
    <name evidence="5" type="ORF">BOA8489_03809</name>
</gene>
<evidence type="ECO:0000256" key="3">
    <source>
        <dbReference type="ARBA" id="ARBA00022842"/>
    </source>
</evidence>
<dbReference type="InterPro" id="IPR013342">
    <property type="entry name" value="Mandelate_racemase_C"/>
</dbReference>
<dbReference type="PANTHER" id="PTHR13794:SF58">
    <property type="entry name" value="MITOCHONDRIAL ENOLASE SUPERFAMILY MEMBER 1"/>
    <property type="match status" value="1"/>
</dbReference>
<proteinExistence type="predicted"/>
<dbReference type="PANTHER" id="PTHR13794">
    <property type="entry name" value="ENOLASE SUPERFAMILY, MANDELATE RACEMASE"/>
    <property type="match status" value="1"/>
</dbReference>
<dbReference type="RefSeq" id="WP_093975847.1">
    <property type="nucleotide sequence ID" value="NZ_FXXQ01000022.1"/>
</dbReference>
<dbReference type="SFLD" id="SFLDG00179">
    <property type="entry name" value="mandelate_racemase"/>
    <property type="match status" value="1"/>
</dbReference>
<dbReference type="GO" id="GO:0016052">
    <property type="term" value="P:carbohydrate catabolic process"/>
    <property type="evidence" value="ECO:0007669"/>
    <property type="project" value="TreeGrafter"/>
</dbReference>
<dbReference type="InterPro" id="IPR046945">
    <property type="entry name" value="RHMD-like"/>
</dbReference>
<dbReference type="GO" id="GO:0000287">
    <property type="term" value="F:magnesium ion binding"/>
    <property type="evidence" value="ECO:0007669"/>
    <property type="project" value="TreeGrafter"/>
</dbReference>
<dbReference type="GO" id="GO:0016836">
    <property type="term" value="F:hydro-lyase activity"/>
    <property type="evidence" value="ECO:0007669"/>
    <property type="project" value="TreeGrafter"/>
</dbReference>
<organism evidence="5 6">
    <name type="scientific">Boseongicola aestuarii</name>
    <dbReference type="NCBI Taxonomy" id="1470561"/>
    <lineage>
        <taxon>Bacteria</taxon>
        <taxon>Pseudomonadati</taxon>
        <taxon>Pseudomonadota</taxon>
        <taxon>Alphaproteobacteria</taxon>
        <taxon>Rhodobacterales</taxon>
        <taxon>Paracoccaceae</taxon>
        <taxon>Boseongicola</taxon>
    </lineage>
</organism>
<dbReference type="InterPro" id="IPR029065">
    <property type="entry name" value="Enolase_C-like"/>
</dbReference>
<evidence type="ECO:0000256" key="2">
    <source>
        <dbReference type="ARBA" id="ARBA00022723"/>
    </source>
</evidence>
<evidence type="ECO:0000256" key="1">
    <source>
        <dbReference type="ARBA" id="ARBA00001946"/>
    </source>
</evidence>
<keyword evidence="2" id="KW-0479">Metal-binding</keyword>
<dbReference type="InterPro" id="IPR036849">
    <property type="entry name" value="Enolase-like_C_sf"/>
</dbReference>
<sequence>MAQIAKVEVMMVDLAPKVKRVDAIQSFVSQETPIVRITDADGRVGTGYSYTIGTGGPAVISLLRETLLPQLIGRDAEDIEGIWRDLLFSTHATAVGAITSLSLATIDTALWDLRCVRAGLPLWKMAGGAKPSVPMYSTEGGWLHIDTTDLVSDALEMQAKGFAGSKIKIGKPTAAEDRARLKAVREAVGDGYEILVDANQAFTLSEAMRRAEILAEFGIGWFEEPMPADDIGAHVRLTAASRVPIAMGESMYSISQFKDYLAMGGCTIVQADVARVGGITPWLKVAHMAEAFNVSICPHFLMELHVSLTCAVPNAPMLEYIPQLDDITTSRLDVRAGRAHAPMAPGLGIAWDWDAIEARSISDLSATIGG</sequence>
<dbReference type="SUPFAM" id="SSF51604">
    <property type="entry name" value="Enolase C-terminal domain-like"/>
    <property type="match status" value="1"/>
</dbReference>
<keyword evidence="5" id="KW-0413">Isomerase</keyword>
<comment type="cofactor">
    <cofactor evidence="1">
        <name>Mg(2+)</name>
        <dbReference type="ChEBI" id="CHEBI:18420"/>
    </cofactor>
</comment>
<dbReference type="Gene3D" id="3.30.390.10">
    <property type="entry name" value="Enolase-like, N-terminal domain"/>
    <property type="match status" value="1"/>
</dbReference>
<dbReference type="InterPro" id="IPR029017">
    <property type="entry name" value="Enolase-like_N"/>
</dbReference>
<protein>
    <submittedName>
        <fullName evidence="5">Mandelate racemase</fullName>
        <ecNumber evidence="5">5.1.2.2</ecNumber>
    </submittedName>
</protein>
<dbReference type="Proteomes" id="UP000201838">
    <property type="component" value="Unassembled WGS sequence"/>
</dbReference>
<dbReference type="Pfam" id="PF02746">
    <property type="entry name" value="MR_MLE_N"/>
    <property type="match status" value="1"/>
</dbReference>
<dbReference type="SMART" id="SM00922">
    <property type="entry name" value="MR_MLE"/>
    <property type="match status" value="1"/>
</dbReference>
<dbReference type="Gene3D" id="3.20.20.120">
    <property type="entry name" value="Enolase-like C-terminal domain"/>
    <property type="match status" value="1"/>
</dbReference>
<dbReference type="InterPro" id="IPR013341">
    <property type="entry name" value="Mandelate_racemase_N_dom"/>
</dbReference>
<dbReference type="SUPFAM" id="SSF54826">
    <property type="entry name" value="Enolase N-terminal domain-like"/>
    <property type="match status" value="1"/>
</dbReference>
<name>A0A238J692_9RHOB</name>
<dbReference type="OrthoDB" id="9802699at2"/>
<dbReference type="EMBL" id="FXXQ01000022">
    <property type="protein sequence ID" value="SMX25665.1"/>
    <property type="molecule type" value="Genomic_DNA"/>
</dbReference>
<dbReference type="EC" id="5.1.2.2" evidence="5"/>
<feature type="domain" description="Mandelate racemase/muconate lactonizing enzyme C-terminal" evidence="4">
    <location>
        <begin position="147"/>
        <end position="244"/>
    </location>
</feature>
<evidence type="ECO:0000259" key="4">
    <source>
        <dbReference type="SMART" id="SM00922"/>
    </source>
</evidence>
<evidence type="ECO:0000313" key="6">
    <source>
        <dbReference type="Proteomes" id="UP000201838"/>
    </source>
</evidence>
<accession>A0A238J692</accession>
<reference evidence="5 6" key="1">
    <citation type="submission" date="2017-05" db="EMBL/GenBank/DDBJ databases">
        <authorList>
            <person name="Song R."/>
            <person name="Chenine A.L."/>
            <person name="Ruprecht R.M."/>
        </authorList>
    </citation>
    <scope>NUCLEOTIDE SEQUENCE [LARGE SCALE GENOMIC DNA]</scope>
    <source>
        <strain evidence="5 6">CECT 8489</strain>
    </source>
</reference>